<comment type="caution">
    <text evidence="2">The sequence shown here is derived from an EMBL/GenBank/DDBJ whole genome shotgun (WGS) entry which is preliminary data.</text>
</comment>
<dbReference type="CDD" id="cd00093">
    <property type="entry name" value="HTH_XRE"/>
    <property type="match status" value="1"/>
</dbReference>
<protein>
    <submittedName>
        <fullName evidence="2">Helix-turn-helix domain-containing protein</fullName>
    </submittedName>
</protein>
<dbReference type="Pfam" id="PF19054">
    <property type="entry name" value="DUF5753"/>
    <property type="match status" value="1"/>
</dbReference>
<evidence type="ECO:0000259" key="1">
    <source>
        <dbReference type="PROSITE" id="PS50943"/>
    </source>
</evidence>
<dbReference type="SUPFAM" id="SSF47413">
    <property type="entry name" value="lambda repressor-like DNA-binding domains"/>
    <property type="match status" value="1"/>
</dbReference>
<organism evidence="2 3">
    <name type="scientific">Dactylosporangium cerinum</name>
    <dbReference type="NCBI Taxonomy" id="1434730"/>
    <lineage>
        <taxon>Bacteria</taxon>
        <taxon>Bacillati</taxon>
        <taxon>Actinomycetota</taxon>
        <taxon>Actinomycetes</taxon>
        <taxon>Micromonosporales</taxon>
        <taxon>Micromonosporaceae</taxon>
        <taxon>Dactylosporangium</taxon>
    </lineage>
</organism>
<accession>A0ABV9W967</accession>
<dbReference type="RefSeq" id="WP_380125881.1">
    <property type="nucleotide sequence ID" value="NZ_JBHSIU010000070.1"/>
</dbReference>
<gene>
    <name evidence="2" type="ORF">ACFPIJ_46275</name>
</gene>
<evidence type="ECO:0000313" key="3">
    <source>
        <dbReference type="Proteomes" id="UP001595912"/>
    </source>
</evidence>
<reference evidence="3" key="1">
    <citation type="journal article" date="2019" name="Int. J. Syst. Evol. Microbiol.">
        <title>The Global Catalogue of Microorganisms (GCM) 10K type strain sequencing project: providing services to taxonomists for standard genome sequencing and annotation.</title>
        <authorList>
            <consortium name="The Broad Institute Genomics Platform"/>
            <consortium name="The Broad Institute Genome Sequencing Center for Infectious Disease"/>
            <person name="Wu L."/>
            <person name="Ma J."/>
        </authorList>
    </citation>
    <scope>NUCLEOTIDE SEQUENCE [LARGE SCALE GENOMIC DNA]</scope>
    <source>
        <strain evidence="3">CGMCC 4.7152</strain>
    </source>
</reference>
<dbReference type="SMART" id="SM00530">
    <property type="entry name" value="HTH_XRE"/>
    <property type="match status" value="1"/>
</dbReference>
<dbReference type="InterPro" id="IPR043917">
    <property type="entry name" value="DUF5753"/>
</dbReference>
<sequence>MSHAHSPTFPRFQLGKQLRRLREQARLTTEDVGLQLDCSPSTISRMEGGKVGIRRSTLEQLLKIYDVDDRDLTETLIALAKEGKTRGWFARFGDLPSHYSRYIGLESNAIEMRDYEALVVPGLLQTEEYTRALLAAASPSGESDDAVQAHVSARRERQELLTRADDPLQFIAVLDESVIRRLIGGADVMRSQLKHLADMGRARNVTVQILPFSGGAYAGMAGSFAILKFQGAPSVVYAEAMAGDIYQEAGDVQRYHDVFESLRAAALSPFESIRLIDSAVAETARQ</sequence>
<dbReference type="Proteomes" id="UP001595912">
    <property type="component" value="Unassembled WGS sequence"/>
</dbReference>
<dbReference type="InterPro" id="IPR001387">
    <property type="entry name" value="Cro/C1-type_HTH"/>
</dbReference>
<keyword evidence="3" id="KW-1185">Reference proteome</keyword>
<dbReference type="EMBL" id="JBHSIU010000070">
    <property type="protein sequence ID" value="MFC5005231.1"/>
    <property type="molecule type" value="Genomic_DNA"/>
</dbReference>
<proteinExistence type="predicted"/>
<dbReference type="Pfam" id="PF13560">
    <property type="entry name" value="HTH_31"/>
    <property type="match status" value="1"/>
</dbReference>
<dbReference type="PROSITE" id="PS50943">
    <property type="entry name" value="HTH_CROC1"/>
    <property type="match status" value="1"/>
</dbReference>
<name>A0ABV9W967_9ACTN</name>
<dbReference type="Gene3D" id="1.10.260.40">
    <property type="entry name" value="lambda repressor-like DNA-binding domains"/>
    <property type="match status" value="1"/>
</dbReference>
<dbReference type="InterPro" id="IPR010982">
    <property type="entry name" value="Lambda_DNA-bd_dom_sf"/>
</dbReference>
<feature type="domain" description="HTH cro/C1-type" evidence="1">
    <location>
        <begin position="18"/>
        <end position="72"/>
    </location>
</feature>
<evidence type="ECO:0000313" key="2">
    <source>
        <dbReference type="EMBL" id="MFC5005231.1"/>
    </source>
</evidence>